<organism evidence="2 3">
    <name type="scientific">candidate division WWE3 bacterium RIFOXYA2_FULL_46_9</name>
    <dbReference type="NCBI Taxonomy" id="1802636"/>
    <lineage>
        <taxon>Bacteria</taxon>
        <taxon>Katanobacteria</taxon>
    </lineage>
</organism>
<dbReference type="PROSITE" id="PS00409">
    <property type="entry name" value="PROKAR_NTER_METHYL"/>
    <property type="match status" value="1"/>
</dbReference>
<evidence type="ECO:0008006" key="4">
    <source>
        <dbReference type="Google" id="ProtNLM"/>
    </source>
</evidence>
<sequence length="182" mass="19740">MAKPNKKGFTLIELLIAAVLIGILAGVTLLVLNPAVLFGRGRDSRRKGDLRIIQGALEQYFSDNRKYPSVGTNLGGWVNVGVDAAFRNALTTGGYISAIPSDPSGVVATRLGPCSYPTEKRYNYWVNSTTLPTSYVLTSIMEIEASKDDSPCTNFSAYKNDTSYCGQTAETRFLCYAVSSPF</sequence>
<gene>
    <name evidence="2" type="ORF">A2264_01730</name>
</gene>
<dbReference type="EMBL" id="MEVT01000006">
    <property type="protein sequence ID" value="OGC63428.1"/>
    <property type="molecule type" value="Genomic_DNA"/>
</dbReference>
<evidence type="ECO:0000256" key="1">
    <source>
        <dbReference type="SAM" id="Phobius"/>
    </source>
</evidence>
<dbReference type="InterPro" id="IPR012902">
    <property type="entry name" value="N_methyl_site"/>
</dbReference>
<name>A0A1F4W2B4_UNCKA</name>
<dbReference type="Proteomes" id="UP000176614">
    <property type="component" value="Unassembled WGS sequence"/>
</dbReference>
<protein>
    <recommendedName>
        <fullName evidence="4">Type II secretion system protein GspG C-terminal domain-containing protein</fullName>
    </recommendedName>
</protein>
<dbReference type="Gene3D" id="3.30.700.10">
    <property type="entry name" value="Glycoprotein, Type 4 Pilin"/>
    <property type="match status" value="1"/>
</dbReference>
<keyword evidence="1" id="KW-1133">Transmembrane helix</keyword>
<dbReference type="Pfam" id="PF07963">
    <property type="entry name" value="N_methyl"/>
    <property type="match status" value="1"/>
</dbReference>
<reference evidence="2 3" key="1">
    <citation type="journal article" date="2016" name="Nat. Commun.">
        <title>Thousands of microbial genomes shed light on interconnected biogeochemical processes in an aquifer system.</title>
        <authorList>
            <person name="Anantharaman K."/>
            <person name="Brown C.T."/>
            <person name="Hug L.A."/>
            <person name="Sharon I."/>
            <person name="Castelle C.J."/>
            <person name="Probst A.J."/>
            <person name="Thomas B.C."/>
            <person name="Singh A."/>
            <person name="Wilkins M.J."/>
            <person name="Karaoz U."/>
            <person name="Brodie E.L."/>
            <person name="Williams K.H."/>
            <person name="Hubbard S.S."/>
            <person name="Banfield J.F."/>
        </authorList>
    </citation>
    <scope>NUCLEOTIDE SEQUENCE [LARGE SCALE GENOMIC DNA]</scope>
</reference>
<accession>A0A1F4W2B4</accession>
<keyword evidence="1" id="KW-0812">Transmembrane</keyword>
<dbReference type="InterPro" id="IPR045584">
    <property type="entry name" value="Pilin-like"/>
</dbReference>
<dbReference type="AlphaFoldDB" id="A0A1F4W2B4"/>
<evidence type="ECO:0000313" key="2">
    <source>
        <dbReference type="EMBL" id="OGC63428.1"/>
    </source>
</evidence>
<feature type="transmembrane region" description="Helical" evidence="1">
    <location>
        <begin position="14"/>
        <end position="38"/>
    </location>
</feature>
<dbReference type="NCBIfam" id="TIGR02532">
    <property type="entry name" value="IV_pilin_GFxxxE"/>
    <property type="match status" value="1"/>
</dbReference>
<evidence type="ECO:0000313" key="3">
    <source>
        <dbReference type="Proteomes" id="UP000176614"/>
    </source>
</evidence>
<dbReference type="SUPFAM" id="SSF54523">
    <property type="entry name" value="Pili subunits"/>
    <property type="match status" value="1"/>
</dbReference>
<keyword evidence="1" id="KW-0472">Membrane</keyword>
<comment type="caution">
    <text evidence="2">The sequence shown here is derived from an EMBL/GenBank/DDBJ whole genome shotgun (WGS) entry which is preliminary data.</text>
</comment>
<proteinExistence type="predicted"/>